<feature type="transmembrane region" description="Helical" evidence="1">
    <location>
        <begin position="21"/>
        <end position="42"/>
    </location>
</feature>
<keyword evidence="1" id="KW-1133">Transmembrane helix</keyword>
<protein>
    <submittedName>
        <fullName evidence="2">Uncharacterized protein</fullName>
    </submittedName>
</protein>
<accession>A0A0E9SKC2</accession>
<organism evidence="2">
    <name type="scientific">Anguilla anguilla</name>
    <name type="common">European freshwater eel</name>
    <name type="synonym">Muraena anguilla</name>
    <dbReference type="NCBI Taxonomy" id="7936"/>
    <lineage>
        <taxon>Eukaryota</taxon>
        <taxon>Metazoa</taxon>
        <taxon>Chordata</taxon>
        <taxon>Craniata</taxon>
        <taxon>Vertebrata</taxon>
        <taxon>Euteleostomi</taxon>
        <taxon>Actinopterygii</taxon>
        <taxon>Neopterygii</taxon>
        <taxon>Teleostei</taxon>
        <taxon>Anguilliformes</taxon>
        <taxon>Anguillidae</taxon>
        <taxon>Anguilla</taxon>
    </lineage>
</organism>
<proteinExistence type="predicted"/>
<evidence type="ECO:0000256" key="1">
    <source>
        <dbReference type="SAM" id="Phobius"/>
    </source>
</evidence>
<reference evidence="2" key="1">
    <citation type="submission" date="2014-11" db="EMBL/GenBank/DDBJ databases">
        <authorList>
            <person name="Amaro Gonzalez C."/>
        </authorList>
    </citation>
    <scope>NUCLEOTIDE SEQUENCE</scope>
</reference>
<keyword evidence="1" id="KW-0812">Transmembrane</keyword>
<name>A0A0E9SKC2_ANGAN</name>
<reference evidence="2" key="2">
    <citation type="journal article" date="2015" name="Fish Shellfish Immunol.">
        <title>Early steps in the European eel (Anguilla anguilla)-Vibrio vulnificus interaction in the gills: Role of the RtxA13 toxin.</title>
        <authorList>
            <person name="Callol A."/>
            <person name="Pajuelo D."/>
            <person name="Ebbesson L."/>
            <person name="Teles M."/>
            <person name="MacKenzie S."/>
            <person name="Amaro C."/>
        </authorList>
    </citation>
    <scope>NUCLEOTIDE SEQUENCE</scope>
</reference>
<keyword evidence="1" id="KW-0472">Membrane</keyword>
<dbReference type="EMBL" id="GBXM01066763">
    <property type="protein sequence ID" value="JAH41814.1"/>
    <property type="molecule type" value="Transcribed_RNA"/>
</dbReference>
<evidence type="ECO:0000313" key="2">
    <source>
        <dbReference type="EMBL" id="JAH41814.1"/>
    </source>
</evidence>
<dbReference type="AlphaFoldDB" id="A0A0E9SKC2"/>
<sequence length="44" mass="4954">MYCVYFCSENDIGCTDKKSPLICPLCLFCGSTFCFFVTIRAISL</sequence>